<reference evidence="1 2" key="1">
    <citation type="journal article" date="2024" name="Plant Biotechnol. J.">
        <title>Dendrobium thyrsiflorum genome and its molecular insights into genes involved in important horticultural traits.</title>
        <authorList>
            <person name="Chen B."/>
            <person name="Wang J.Y."/>
            <person name="Zheng P.J."/>
            <person name="Li K.L."/>
            <person name="Liang Y.M."/>
            <person name="Chen X.F."/>
            <person name="Zhang C."/>
            <person name="Zhao X."/>
            <person name="He X."/>
            <person name="Zhang G.Q."/>
            <person name="Liu Z.J."/>
            <person name="Xu Q."/>
        </authorList>
    </citation>
    <scope>NUCLEOTIDE SEQUENCE [LARGE SCALE GENOMIC DNA]</scope>
    <source>
        <strain evidence="1">GZMU011</strain>
    </source>
</reference>
<organism evidence="1 2">
    <name type="scientific">Dendrobium thyrsiflorum</name>
    <name type="common">Pinecone-like raceme dendrobium</name>
    <name type="synonym">Orchid</name>
    <dbReference type="NCBI Taxonomy" id="117978"/>
    <lineage>
        <taxon>Eukaryota</taxon>
        <taxon>Viridiplantae</taxon>
        <taxon>Streptophyta</taxon>
        <taxon>Embryophyta</taxon>
        <taxon>Tracheophyta</taxon>
        <taxon>Spermatophyta</taxon>
        <taxon>Magnoliopsida</taxon>
        <taxon>Liliopsida</taxon>
        <taxon>Asparagales</taxon>
        <taxon>Orchidaceae</taxon>
        <taxon>Epidendroideae</taxon>
        <taxon>Malaxideae</taxon>
        <taxon>Dendrobiinae</taxon>
        <taxon>Dendrobium</taxon>
    </lineage>
</organism>
<name>A0ABD0TXK5_DENTH</name>
<protein>
    <submittedName>
        <fullName evidence="1">Uncharacterized protein</fullName>
    </submittedName>
</protein>
<sequence>MLDGVTYLKPILRWRIGNGKGINILDDVWIGDRAISTWPTFVHVNITDIYAVDTLLNDKGYFNSNLLHEYFGEELINIIKQMKFLLDHAEDSMVLIHQHSGRSIAALNLKKLLKNMNPLTLVG</sequence>
<evidence type="ECO:0000313" key="1">
    <source>
        <dbReference type="EMBL" id="KAL0904459.1"/>
    </source>
</evidence>
<comment type="caution">
    <text evidence="1">The sequence shown here is derived from an EMBL/GenBank/DDBJ whole genome shotgun (WGS) entry which is preliminary data.</text>
</comment>
<gene>
    <name evidence="1" type="ORF">M5K25_026576</name>
</gene>
<evidence type="ECO:0000313" key="2">
    <source>
        <dbReference type="Proteomes" id="UP001552299"/>
    </source>
</evidence>
<accession>A0ABD0TXK5</accession>
<dbReference type="Proteomes" id="UP001552299">
    <property type="component" value="Unassembled WGS sequence"/>
</dbReference>
<dbReference type="EMBL" id="JANQDX010000019">
    <property type="protein sequence ID" value="KAL0904459.1"/>
    <property type="molecule type" value="Genomic_DNA"/>
</dbReference>
<keyword evidence="2" id="KW-1185">Reference proteome</keyword>
<proteinExistence type="predicted"/>
<dbReference type="AlphaFoldDB" id="A0ABD0TXK5"/>